<dbReference type="STRING" id="388413.ALPR1_18803"/>
<dbReference type="RefSeq" id="WP_008202789.1">
    <property type="nucleotide sequence ID" value="NZ_CM001023.1"/>
</dbReference>
<dbReference type="Proteomes" id="UP000003919">
    <property type="component" value="Unassembled WGS sequence"/>
</dbReference>
<evidence type="ECO:0000256" key="1">
    <source>
        <dbReference type="SAM" id="SignalP"/>
    </source>
</evidence>
<dbReference type="AlphaFoldDB" id="A3HWZ2"/>
<comment type="caution">
    <text evidence="2">The sequence shown here is derived from an EMBL/GenBank/DDBJ whole genome shotgun (WGS) entry which is preliminary data.</text>
</comment>
<evidence type="ECO:0000313" key="2">
    <source>
        <dbReference type="EMBL" id="EAZ81115.1"/>
    </source>
</evidence>
<reference evidence="2 3" key="1">
    <citation type="journal article" date="2011" name="J. Bacteriol.">
        <title>Complete genome sequence of Algoriphagus sp. PR1, bacterial prey of a colony-forming choanoflagellate.</title>
        <authorList>
            <person name="Alegado R.A."/>
            <person name="Ferriera S."/>
            <person name="Nusbaum C."/>
            <person name="Young S.K."/>
            <person name="Zeng Q."/>
            <person name="Imamovic A."/>
            <person name="Fairclough S.R."/>
            <person name="King N."/>
        </authorList>
    </citation>
    <scope>NUCLEOTIDE SEQUENCE [LARGE SCALE GENOMIC DNA]</scope>
    <source>
        <strain evidence="2 3">PR1</strain>
    </source>
</reference>
<dbReference type="EMBL" id="AAXU02000001">
    <property type="protein sequence ID" value="EAZ81115.1"/>
    <property type="molecule type" value="Genomic_DNA"/>
</dbReference>
<accession>A3HWZ2</accession>
<proteinExistence type="predicted"/>
<feature type="signal peptide" evidence="1">
    <location>
        <begin position="1"/>
        <end position="25"/>
    </location>
</feature>
<organism evidence="2 3">
    <name type="scientific">Algoriphagus machipongonensis</name>
    <dbReference type="NCBI Taxonomy" id="388413"/>
    <lineage>
        <taxon>Bacteria</taxon>
        <taxon>Pseudomonadati</taxon>
        <taxon>Bacteroidota</taxon>
        <taxon>Cytophagia</taxon>
        <taxon>Cytophagales</taxon>
        <taxon>Cyclobacteriaceae</taxon>
        <taxon>Algoriphagus</taxon>
    </lineage>
</organism>
<name>A3HWZ2_9BACT</name>
<gene>
    <name evidence="2" type="ORF">ALPR1_18803</name>
</gene>
<sequence>MMKLITRFILSLCILLSSGYNQLYAHAFAEGSDYVPSSSVLKAQDIQTGANFSEHIHILAPKSGNSLKIDATDIEEEEEDFLISFKKYVENSLYFSAIFCTQILGILTEYIKPSLFLTKHFSKISPYRIHLENQVFTI</sequence>
<keyword evidence="3" id="KW-1185">Reference proteome</keyword>
<dbReference type="HOGENOM" id="CLU_1873361_0_0_10"/>
<keyword evidence="1" id="KW-0732">Signal</keyword>
<evidence type="ECO:0000313" key="3">
    <source>
        <dbReference type="Proteomes" id="UP000003919"/>
    </source>
</evidence>
<dbReference type="OrthoDB" id="982303at2"/>
<feature type="chain" id="PRO_5002653164" evidence="1">
    <location>
        <begin position="26"/>
        <end position="138"/>
    </location>
</feature>
<protein>
    <submittedName>
        <fullName evidence="2">Cell wall surface anchor family protein</fullName>
    </submittedName>
</protein>